<comment type="caution">
    <text evidence="2">The sequence shown here is derived from an EMBL/GenBank/DDBJ whole genome shotgun (WGS) entry which is preliminary data.</text>
</comment>
<proteinExistence type="predicted"/>
<reference evidence="2 3" key="1">
    <citation type="submission" date="2020-08" db="EMBL/GenBank/DDBJ databases">
        <title>Genomic Encyclopedia of Type Strains, Phase IV (KMG-IV): sequencing the most valuable type-strain genomes for metagenomic binning, comparative biology and taxonomic classification.</title>
        <authorList>
            <person name="Goeker M."/>
        </authorList>
    </citation>
    <scope>NUCLEOTIDE SEQUENCE [LARGE SCALE GENOMIC DNA]</scope>
    <source>
        <strain evidence="2 3">DSM 28760</strain>
    </source>
</reference>
<dbReference type="RefSeq" id="WP_183751822.1">
    <property type="nucleotide sequence ID" value="NZ_JACICC010000003.1"/>
</dbReference>
<evidence type="ECO:0000256" key="1">
    <source>
        <dbReference type="SAM" id="Phobius"/>
    </source>
</evidence>
<feature type="transmembrane region" description="Helical" evidence="1">
    <location>
        <begin position="59"/>
        <end position="82"/>
    </location>
</feature>
<keyword evidence="1" id="KW-0812">Transmembrane</keyword>
<sequence length="102" mass="11063">MDTSVAARIAANPDYQRLKSTRSSFGWTLTIATLVVYYGFILLVAFGKNLLAIPLGSGVMTLGIPVGIGVIIFTIVVTAIYVRRANSEFDALAEKVRQEVLK</sequence>
<gene>
    <name evidence="2" type="ORF">FHS81_001689</name>
</gene>
<accession>A0A7W5Z3V1</accession>
<dbReference type="PANTHER" id="PTHR38598:SF1">
    <property type="entry name" value="INNER MEMBRANE PROTEIN YJCH"/>
    <property type="match status" value="1"/>
</dbReference>
<organism evidence="2 3">
    <name type="scientific">Pseudochelatococcus contaminans</name>
    <dbReference type="NCBI Taxonomy" id="1538103"/>
    <lineage>
        <taxon>Bacteria</taxon>
        <taxon>Pseudomonadati</taxon>
        <taxon>Pseudomonadota</taxon>
        <taxon>Alphaproteobacteria</taxon>
        <taxon>Hyphomicrobiales</taxon>
        <taxon>Chelatococcaceae</taxon>
        <taxon>Pseudochelatococcus</taxon>
    </lineage>
</organism>
<name>A0A7W5Z3V1_9HYPH</name>
<keyword evidence="1" id="KW-1133">Transmembrane helix</keyword>
<protein>
    <submittedName>
        <fullName evidence="2">Uncharacterized membrane protein (DUF485 family)</fullName>
    </submittedName>
</protein>
<evidence type="ECO:0000313" key="2">
    <source>
        <dbReference type="EMBL" id="MBB3809607.1"/>
    </source>
</evidence>
<keyword evidence="1" id="KW-0472">Membrane</keyword>
<feature type="transmembrane region" description="Helical" evidence="1">
    <location>
        <begin position="25"/>
        <end position="47"/>
    </location>
</feature>
<dbReference type="EMBL" id="JACICC010000003">
    <property type="protein sequence ID" value="MBB3809607.1"/>
    <property type="molecule type" value="Genomic_DNA"/>
</dbReference>
<dbReference type="AlphaFoldDB" id="A0A7W5Z3V1"/>
<evidence type="ECO:0000313" key="3">
    <source>
        <dbReference type="Proteomes" id="UP000537592"/>
    </source>
</evidence>
<dbReference type="Pfam" id="PF04341">
    <property type="entry name" value="DUF485"/>
    <property type="match status" value="1"/>
</dbReference>
<dbReference type="InterPro" id="IPR052959">
    <property type="entry name" value="Inner_membrane_assoc"/>
</dbReference>
<dbReference type="Proteomes" id="UP000537592">
    <property type="component" value="Unassembled WGS sequence"/>
</dbReference>
<dbReference type="GO" id="GO:0005886">
    <property type="term" value="C:plasma membrane"/>
    <property type="evidence" value="ECO:0007669"/>
    <property type="project" value="TreeGrafter"/>
</dbReference>
<dbReference type="InterPro" id="IPR007436">
    <property type="entry name" value="DUF485"/>
</dbReference>
<keyword evidence="3" id="KW-1185">Reference proteome</keyword>
<dbReference type="PANTHER" id="PTHR38598">
    <property type="entry name" value="INNER MEMBRANE PROTEIN YJCH"/>
    <property type="match status" value="1"/>
</dbReference>